<dbReference type="PANTHER" id="PTHR31448:SF32">
    <property type="entry name" value="MYOSIN-BINDING PROTEIN 1"/>
    <property type="match status" value="1"/>
</dbReference>
<evidence type="ECO:0000259" key="5">
    <source>
        <dbReference type="PROSITE" id="PS51775"/>
    </source>
</evidence>
<dbReference type="InterPro" id="IPR007656">
    <property type="entry name" value="GTD-bd"/>
</dbReference>
<comment type="caution">
    <text evidence="6">The sequence shown here is derived from an EMBL/GenBank/DDBJ whole genome shotgun (WGS) entry which is preliminary data.</text>
</comment>
<name>A0A7J7NML9_9MAGN</name>
<gene>
    <name evidence="6" type="ORF">GIB67_011619</name>
</gene>
<organism evidence="6 7">
    <name type="scientific">Kingdonia uniflora</name>
    <dbReference type="NCBI Taxonomy" id="39325"/>
    <lineage>
        <taxon>Eukaryota</taxon>
        <taxon>Viridiplantae</taxon>
        <taxon>Streptophyta</taxon>
        <taxon>Embryophyta</taxon>
        <taxon>Tracheophyta</taxon>
        <taxon>Spermatophyta</taxon>
        <taxon>Magnoliopsida</taxon>
        <taxon>Ranunculales</taxon>
        <taxon>Circaeasteraceae</taxon>
        <taxon>Kingdonia</taxon>
    </lineage>
</organism>
<dbReference type="Pfam" id="PF04576">
    <property type="entry name" value="Zein-binding"/>
    <property type="match status" value="1"/>
</dbReference>
<dbReference type="EMBL" id="JACGCM010000704">
    <property type="protein sequence ID" value="KAF6168234.1"/>
    <property type="molecule type" value="Genomic_DNA"/>
</dbReference>
<comment type="subcellular location">
    <subcellularLocation>
        <location evidence="1">Membrane</location>
        <topology evidence="1">Single-pass membrane protein</topology>
    </subcellularLocation>
</comment>
<sequence>MSALYKELEEERNASAIAANEAMAMISRLQEERTSLHLEALQYLRMMEEQAEYDVEALQKANDLPFEMEKDIQDLEVELKFY</sequence>
<evidence type="ECO:0000256" key="4">
    <source>
        <dbReference type="ARBA" id="ARBA00023136"/>
    </source>
</evidence>
<dbReference type="Proteomes" id="UP000541444">
    <property type="component" value="Unassembled WGS sequence"/>
</dbReference>
<dbReference type="AlphaFoldDB" id="A0A7J7NML9"/>
<protein>
    <recommendedName>
        <fullName evidence="5">GTD-binding domain-containing protein</fullName>
    </recommendedName>
</protein>
<dbReference type="PROSITE" id="PS51775">
    <property type="entry name" value="GTD_BINDING"/>
    <property type="match status" value="1"/>
</dbReference>
<proteinExistence type="predicted"/>
<keyword evidence="7" id="KW-1185">Reference proteome</keyword>
<feature type="domain" description="GTD-binding" evidence="5">
    <location>
        <begin position="1"/>
        <end position="82"/>
    </location>
</feature>
<evidence type="ECO:0000256" key="2">
    <source>
        <dbReference type="ARBA" id="ARBA00022692"/>
    </source>
</evidence>
<dbReference type="InterPro" id="IPR039306">
    <property type="entry name" value="MYOB"/>
</dbReference>
<dbReference type="OrthoDB" id="1047602at2759"/>
<keyword evidence="4" id="KW-0472">Membrane</keyword>
<evidence type="ECO:0000256" key="1">
    <source>
        <dbReference type="ARBA" id="ARBA00004167"/>
    </source>
</evidence>
<keyword evidence="3" id="KW-1133">Transmembrane helix</keyword>
<dbReference type="GO" id="GO:0080115">
    <property type="term" value="F:myosin XI tail binding"/>
    <property type="evidence" value="ECO:0007669"/>
    <property type="project" value="UniProtKB-ARBA"/>
</dbReference>
<accession>A0A7J7NML9</accession>
<evidence type="ECO:0000313" key="6">
    <source>
        <dbReference type="EMBL" id="KAF6168234.1"/>
    </source>
</evidence>
<evidence type="ECO:0000313" key="7">
    <source>
        <dbReference type="Proteomes" id="UP000541444"/>
    </source>
</evidence>
<reference evidence="6 7" key="1">
    <citation type="journal article" date="2020" name="IScience">
        <title>Genome Sequencing of the Endangered Kingdonia uniflora (Circaeasteraceae, Ranunculales) Reveals Potential Mechanisms of Evolutionary Specialization.</title>
        <authorList>
            <person name="Sun Y."/>
            <person name="Deng T."/>
            <person name="Zhang A."/>
            <person name="Moore M.J."/>
            <person name="Landis J.B."/>
            <person name="Lin N."/>
            <person name="Zhang H."/>
            <person name="Zhang X."/>
            <person name="Huang J."/>
            <person name="Zhang X."/>
            <person name="Sun H."/>
            <person name="Wang H."/>
        </authorList>
    </citation>
    <scope>NUCLEOTIDE SEQUENCE [LARGE SCALE GENOMIC DNA]</scope>
    <source>
        <strain evidence="6">TB1705</strain>
        <tissue evidence="6">Leaf</tissue>
    </source>
</reference>
<keyword evidence="2" id="KW-0812">Transmembrane</keyword>
<dbReference type="GO" id="GO:0016020">
    <property type="term" value="C:membrane"/>
    <property type="evidence" value="ECO:0007669"/>
    <property type="project" value="UniProtKB-SubCell"/>
</dbReference>
<dbReference type="PANTHER" id="PTHR31448">
    <property type="entry name" value="MYOSIN-BINDING PROTEIN 2"/>
    <property type="match status" value="1"/>
</dbReference>
<evidence type="ECO:0000256" key="3">
    <source>
        <dbReference type="ARBA" id="ARBA00022989"/>
    </source>
</evidence>